<dbReference type="NCBIfam" id="TIGR00254">
    <property type="entry name" value="GGDEF"/>
    <property type="match status" value="1"/>
</dbReference>
<keyword evidence="5" id="KW-1185">Reference proteome</keyword>
<proteinExistence type="predicted"/>
<evidence type="ECO:0000259" key="1">
    <source>
        <dbReference type="PROSITE" id="PS50112"/>
    </source>
</evidence>
<organism evidence="4 5">
    <name type="scientific">Tissierella praeacuta DSM 18095</name>
    <dbReference type="NCBI Taxonomy" id="1123404"/>
    <lineage>
        <taxon>Bacteria</taxon>
        <taxon>Bacillati</taxon>
        <taxon>Bacillota</taxon>
        <taxon>Tissierellia</taxon>
        <taxon>Tissierellales</taxon>
        <taxon>Tissierellaceae</taxon>
        <taxon>Tissierella</taxon>
    </lineage>
</organism>
<dbReference type="PROSITE" id="PS50112">
    <property type="entry name" value="PAS"/>
    <property type="match status" value="1"/>
</dbReference>
<dbReference type="EMBL" id="FQTY01000025">
    <property type="protein sequence ID" value="SHF17646.1"/>
    <property type="molecule type" value="Genomic_DNA"/>
</dbReference>
<dbReference type="InterPro" id="IPR000014">
    <property type="entry name" value="PAS"/>
</dbReference>
<dbReference type="AlphaFoldDB" id="A0A1M4ZJB8"/>
<dbReference type="CDD" id="cd01949">
    <property type="entry name" value="GGDEF"/>
    <property type="match status" value="1"/>
</dbReference>
<dbReference type="InterPro" id="IPR035965">
    <property type="entry name" value="PAS-like_dom_sf"/>
</dbReference>
<sequence>MVRKSNIDFLKDEEKLRLIAAIDQAAVSIIMTDIDGNIQYCNPAFEQTTGYSFEEVIGQNPRILKSGLISDDVFKDMWETIIGGQNWKGDLINKKKDGTIYYEEARITPVRDKDGKIVNFLGVRQDVSRRKYLEEKLKQTSIRDPLTNLYNRGYIFERLSQCLEIFKRNGEGFSLAIIDMDFFKDINDTYGHQAGDFVLKEFSEILTSGIRVYDIAGRYGGEEFILILHGIKKKTSAKIIKRILEEVRNSAFAYENKEMKITFSCGICDVLEIDKENLSIESLVYKADKRLYDAKNTGRNKIVID</sequence>
<dbReference type="FunFam" id="3.30.70.270:FF:000001">
    <property type="entry name" value="Diguanylate cyclase domain protein"/>
    <property type="match status" value="1"/>
</dbReference>
<dbReference type="PROSITE" id="PS50113">
    <property type="entry name" value="PAC"/>
    <property type="match status" value="1"/>
</dbReference>
<dbReference type="SMART" id="SM00267">
    <property type="entry name" value="GGDEF"/>
    <property type="match status" value="1"/>
</dbReference>
<dbReference type="Gene3D" id="3.30.450.20">
    <property type="entry name" value="PAS domain"/>
    <property type="match status" value="1"/>
</dbReference>
<dbReference type="InterPro" id="IPR013767">
    <property type="entry name" value="PAS_fold"/>
</dbReference>
<evidence type="ECO:0000313" key="5">
    <source>
        <dbReference type="Proteomes" id="UP000184114"/>
    </source>
</evidence>
<dbReference type="PANTHER" id="PTHR46663:SF3">
    <property type="entry name" value="SLL0267 PROTEIN"/>
    <property type="match status" value="1"/>
</dbReference>
<dbReference type="CDD" id="cd00130">
    <property type="entry name" value="PAS"/>
    <property type="match status" value="1"/>
</dbReference>
<dbReference type="Pfam" id="PF00990">
    <property type="entry name" value="GGDEF"/>
    <property type="match status" value="1"/>
</dbReference>
<gene>
    <name evidence="4" type="ORF">SAMN02745784_03062</name>
</gene>
<dbReference type="Proteomes" id="UP000184114">
    <property type="component" value="Unassembled WGS sequence"/>
</dbReference>
<dbReference type="NCBIfam" id="TIGR00229">
    <property type="entry name" value="sensory_box"/>
    <property type="match status" value="1"/>
</dbReference>
<reference evidence="5" key="1">
    <citation type="submission" date="2016-11" db="EMBL/GenBank/DDBJ databases">
        <authorList>
            <person name="Varghese N."/>
            <person name="Submissions S."/>
        </authorList>
    </citation>
    <scope>NUCLEOTIDE SEQUENCE [LARGE SCALE GENOMIC DNA]</scope>
    <source>
        <strain evidence="5">DSM 18095</strain>
    </source>
</reference>
<dbReference type="SMART" id="SM00086">
    <property type="entry name" value="PAC"/>
    <property type="match status" value="1"/>
</dbReference>
<evidence type="ECO:0000259" key="3">
    <source>
        <dbReference type="PROSITE" id="PS50887"/>
    </source>
</evidence>
<dbReference type="InterPro" id="IPR000160">
    <property type="entry name" value="GGDEF_dom"/>
</dbReference>
<name>A0A1M4ZJB8_9FIRM</name>
<dbReference type="InterPro" id="IPR001610">
    <property type="entry name" value="PAC"/>
</dbReference>
<feature type="domain" description="PAS" evidence="1">
    <location>
        <begin position="14"/>
        <end position="60"/>
    </location>
</feature>
<dbReference type="SMART" id="SM00091">
    <property type="entry name" value="PAS"/>
    <property type="match status" value="1"/>
</dbReference>
<dbReference type="GO" id="GO:0006355">
    <property type="term" value="P:regulation of DNA-templated transcription"/>
    <property type="evidence" value="ECO:0007669"/>
    <property type="project" value="InterPro"/>
</dbReference>
<dbReference type="InterPro" id="IPR029787">
    <property type="entry name" value="Nucleotide_cyclase"/>
</dbReference>
<evidence type="ECO:0000313" key="4">
    <source>
        <dbReference type="EMBL" id="SHF17646.1"/>
    </source>
</evidence>
<dbReference type="PROSITE" id="PS50007">
    <property type="entry name" value="PIPLC_X_DOMAIN"/>
    <property type="match status" value="1"/>
</dbReference>
<dbReference type="Pfam" id="PF00989">
    <property type="entry name" value="PAS"/>
    <property type="match status" value="1"/>
</dbReference>
<dbReference type="SUPFAM" id="SSF55785">
    <property type="entry name" value="PYP-like sensor domain (PAS domain)"/>
    <property type="match status" value="1"/>
</dbReference>
<dbReference type="InterPro" id="IPR052163">
    <property type="entry name" value="DGC-Regulatory_Protein"/>
</dbReference>
<dbReference type="PROSITE" id="PS50887">
    <property type="entry name" value="GGDEF"/>
    <property type="match status" value="1"/>
</dbReference>
<evidence type="ECO:0000259" key="2">
    <source>
        <dbReference type="PROSITE" id="PS50113"/>
    </source>
</evidence>
<dbReference type="Gene3D" id="3.30.70.270">
    <property type="match status" value="1"/>
</dbReference>
<dbReference type="InterPro" id="IPR043128">
    <property type="entry name" value="Rev_trsase/Diguanyl_cyclase"/>
</dbReference>
<feature type="domain" description="GGDEF" evidence="3">
    <location>
        <begin position="171"/>
        <end position="305"/>
    </location>
</feature>
<dbReference type="InterPro" id="IPR000700">
    <property type="entry name" value="PAS-assoc_C"/>
</dbReference>
<dbReference type="SUPFAM" id="SSF55073">
    <property type="entry name" value="Nucleotide cyclase"/>
    <property type="match status" value="1"/>
</dbReference>
<feature type="domain" description="PAC" evidence="2">
    <location>
        <begin position="85"/>
        <end position="139"/>
    </location>
</feature>
<dbReference type="STRING" id="1123404.SAMN02745784_03062"/>
<dbReference type="PANTHER" id="PTHR46663">
    <property type="entry name" value="DIGUANYLATE CYCLASE DGCT-RELATED"/>
    <property type="match status" value="1"/>
</dbReference>
<accession>A0A1M4ZJB8</accession>
<protein>
    <submittedName>
        <fullName evidence="4">PAS domain S-box-containing protein/diguanylate cyclase (GGDEF) domain-containing protein</fullName>
    </submittedName>
</protein>